<dbReference type="InterPro" id="IPR053139">
    <property type="entry name" value="Surface_bspA-like"/>
</dbReference>
<keyword evidence="2" id="KW-1185">Reference proteome</keyword>
<dbReference type="PANTHER" id="PTHR45661:SF3">
    <property type="entry name" value="IG-LIKE DOMAIN-CONTAINING PROTEIN"/>
    <property type="match status" value="1"/>
</dbReference>
<dbReference type="EMBL" id="JAPFFF010000013">
    <property type="protein sequence ID" value="KAK8871676.1"/>
    <property type="molecule type" value="Genomic_DNA"/>
</dbReference>
<dbReference type="Proteomes" id="UP001470230">
    <property type="component" value="Unassembled WGS sequence"/>
</dbReference>
<dbReference type="InterPro" id="IPR026906">
    <property type="entry name" value="LRR_5"/>
</dbReference>
<dbReference type="SUPFAM" id="SSF52058">
    <property type="entry name" value="L domain-like"/>
    <property type="match status" value="1"/>
</dbReference>
<gene>
    <name evidence="1" type="ORF">M9Y10_007414</name>
</gene>
<organism evidence="1 2">
    <name type="scientific">Tritrichomonas musculus</name>
    <dbReference type="NCBI Taxonomy" id="1915356"/>
    <lineage>
        <taxon>Eukaryota</taxon>
        <taxon>Metamonada</taxon>
        <taxon>Parabasalia</taxon>
        <taxon>Tritrichomonadida</taxon>
        <taxon>Tritrichomonadidae</taxon>
        <taxon>Tritrichomonas</taxon>
    </lineage>
</organism>
<evidence type="ECO:0008006" key="3">
    <source>
        <dbReference type="Google" id="ProtNLM"/>
    </source>
</evidence>
<sequence>MDFSLIQVLSFLILKEYNVTRIIENSFKSNKVNSIQFPDDSKLEVIEKNAFLYSSLEEIVIPSSVIQIESAAFSECYQLKKIEFAQNSKLRTIERSTFYRTSIENIIIPSHVTKICEFAFDQCKELKKIEFEENSQLKVIENYAFADSSLESISLPSSLEKLGEECFNLNWLLNCMFSFR</sequence>
<dbReference type="Gene3D" id="3.80.10.10">
    <property type="entry name" value="Ribonuclease Inhibitor"/>
    <property type="match status" value="1"/>
</dbReference>
<evidence type="ECO:0000313" key="1">
    <source>
        <dbReference type="EMBL" id="KAK8871676.1"/>
    </source>
</evidence>
<comment type="caution">
    <text evidence="1">The sequence shown here is derived from an EMBL/GenBank/DDBJ whole genome shotgun (WGS) entry which is preliminary data.</text>
</comment>
<proteinExistence type="predicted"/>
<name>A0ABR2J295_9EUKA</name>
<reference evidence="1 2" key="1">
    <citation type="submission" date="2024-04" db="EMBL/GenBank/DDBJ databases">
        <title>Tritrichomonas musculus Genome.</title>
        <authorList>
            <person name="Alves-Ferreira E."/>
            <person name="Grigg M."/>
            <person name="Lorenzi H."/>
            <person name="Galac M."/>
        </authorList>
    </citation>
    <scope>NUCLEOTIDE SEQUENCE [LARGE SCALE GENOMIC DNA]</scope>
    <source>
        <strain evidence="1 2">EAF2021</strain>
    </source>
</reference>
<dbReference type="PANTHER" id="PTHR45661">
    <property type="entry name" value="SURFACE ANTIGEN"/>
    <property type="match status" value="1"/>
</dbReference>
<dbReference type="Pfam" id="PF13306">
    <property type="entry name" value="LRR_5"/>
    <property type="match status" value="1"/>
</dbReference>
<evidence type="ECO:0000313" key="2">
    <source>
        <dbReference type="Proteomes" id="UP001470230"/>
    </source>
</evidence>
<accession>A0ABR2J295</accession>
<protein>
    <recommendedName>
        <fullName evidence="3">Surface antigen BspA-like</fullName>
    </recommendedName>
</protein>
<dbReference type="InterPro" id="IPR032675">
    <property type="entry name" value="LRR_dom_sf"/>
</dbReference>